<evidence type="ECO:0000313" key="1">
    <source>
        <dbReference type="EMBL" id="VDP44549.1"/>
    </source>
</evidence>
<reference evidence="1 2" key="1">
    <citation type="submission" date="2018-11" db="EMBL/GenBank/DDBJ databases">
        <authorList>
            <consortium name="Pathogen Informatics"/>
        </authorList>
    </citation>
    <scope>NUCLEOTIDE SEQUENCE [LARGE SCALE GENOMIC DNA]</scope>
    <source>
        <strain>Denwood</strain>
        <strain evidence="2">Zambia</strain>
    </source>
</reference>
<dbReference type="Proteomes" id="UP000269396">
    <property type="component" value="Unassembled WGS sequence"/>
</dbReference>
<dbReference type="InterPro" id="IPR036397">
    <property type="entry name" value="RNaseH_sf"/>
</dbReference>
<gene>
    <name evidence="1" type="ORF">SMTD_LOCUS8409</name>
</gene>
<dbReference type="STRING" id="31246.A0A183P223"/>
<name>A0A183P223_9TREM</name>
<accession>A0A183P223</accession>
<protein>
    <submittedName>
        <fullName evidence="1">Uncharacterized protein</fullName>
    </submittedName>
</protein>
<dbReference type="AlphaFoldDB" id="A0A183P223"/>
<sequence length="142" mass="15900">MGSKLRLPCQFESELFRYPATRLGITRFRTTAYHLQANGLAKRCHRQLKSSVSAANVSQWTDAFPLVLLCVHKAVKADIGYTAAQLVYGTTLRIPGEFVDPSSSLMNMDLTSYTNRLANTMRSIKPASFRPQSIDVFVQLDL</sequence>
<proteinExistence type="predicted"/>
<dbReference type="GO" id="GO:0003676">
    <property type="term" value="F:nucleic acid binding"/>
    <property type="evidence" value="ECO:0007669"/>
    <property type="project" value="InterPro"/>
</dbReference>
<dbReference type="InterPro" id="IPR012337">
    <property type="entry name" value="RNaseH-like_sf"/>
</dbReference>
<organism evidence="1 2">
    <name type="scientific">Schistosoma mattheei</name>
    <dbReference type="NCBI Taxonomy" id="31246"/>
    <lineage>
        <taxon>Eukaryota</taxon>
        <taxon>Metazoa</taxon>
        <taxon>Spiralia</taxon>
        <taxon>Lophotrochozoa</taxon>
        <taxon>Platyhelminthes</taxon>
        <taxon>Trematoda</taxon>
        <taxon>Digenea</taxon>
        <taxon>Strigeidida</taxon>
        <taxon>Schistosomatoidea</taxon>
        <taxon>Schistosomatidae</taxon>
        <taxon>Schistosoma</taxon>
    </lineage>
</organism>
<dbReference type="PANTHER" id="PTHR38681:SF1">
    <property type="entry name" value="RETROVIRUS-RELATED POL POLYPROTEIN FROM TRANSPOSON 412-LIKE PROTEIN"/>
    <property type="match status" value="1"/>
</dbReference>
<dbReference type="SUPFAM" id="SSF53098">
    <property type="entry name" value="Ribonuclease H-like"/>
    <property type="match status" value="1"/>
</dbReference>
<evidence type="ECO:0000313" key="2">
    <source>
        <dbReference type="Proteomes" id="UP000269396"/>
    </source>
</evidence>
<dbReference type="PANTHER" id="PTHR38681">
    <property type="entry name" value="RETROVIRUS-RELATED POL POLYPROTEIN FROM TRANSPOSON 412-LIKE PROTEIN-RELATED"/>
    <property type="match status" value="1"/>
</dbReference>
<dbReference type="Gene3D" id="3.30.420.10">
    <property type="entry name" value="Ribonuclease H-like superfamily/Ribonuclease H"/>
    <property type="match status" value="1"/>
</dbReference>
<keyword evidence="2" id="KW-1185">Reference proteome</keyword>
<dbReference type="EMBL" id="UZAL01028912">
    <property type="protein sequence ID" value="VDP44549.1"/>
    <property type="molecule type" value="Genomic_DNA"/>
</dbReference>